<evidence type="ECO:0000313" key="3">
    <source>
        <dbReference type="EMBL" id="RAR07387.1"/>
    </source>
</evidence>
<dbReference type="InterPro" id="IPR004843">
    <property type="entry name" value="Calcineurin-like_PHP"/>
</dbReference>
<dbReference type="GO" id="GO:0016787">
    <property type="term" value="F:hydrolase activity"/>
    <property type="evidence" value="ECO:0007669"/>
    <property type="project" value="InterPro"/>
</dbReference>
<dbReference type="AlphaFoldDB" id="A0A364MYS7"/>
<accession>A0A364MYS7</accession>
<proteinExistence type="predicted"/>
<dbReference type="Proteomes" id="UP000249619">
    <property type="component" value="Unassembled WGS sequence"/>
</dbReference>
<dbReference type="Pfam" id="PF00149">
    <property type="entry name" value="Metallophos"/>
    <property type="match status" value="1"/>
</dbReference>
<feature type="compositionally biased region" description="Basic and acidic residues" evidence="1">
    <location>
        <begin position="1"/>
        <end position="13"/>
    </location>
</feature>
<feature type="region of interest" description="Disordered" evidence="1">
    <location>
        <begin position="1"/>
        <end position="25"/>
    </location>
</feature>
<dbReference type="EMBL" id="QGDH01000101">
    <property type="protein sequence ID" value="RAR07387.1"/>
    <property type="molecule type" value="Genomic_DNA"/>
</dbReference>
<reference evidence="4" key="1">
    <citation type="submission" date="2018-05" db="EMBL/GenBank/DDBJ databases">
        <title>Draft genome sequence of Stemphylium lycopersici strain CIDEFI 213.</title>
        <authorList>
            <person name="Medina R."/>
            <person name="Franco M.E.E."/>
            <person name="Lucentini C.G."/>
            <person name="Saparrat M.C.N."/>
            <person name="Balatti P.A."/>
        </authorList>
    </citation>
    <scope>NUCLEOTIDE SEQUENCE [LARGE SCALE GENOMIC DNA]</scope>
    <source>
        <strain evidence="4">CIDEFI 213</strain>
    </source>
</reference>
<gene>
    <name evidence="3" type="ORF">DDE83_006497</name>
</gene>
<dbReference type="PANTHER" id="PTHR12905:SF0">
    <property type="entry name" value="CALCINEURIN-LIKE PHOSPHOESTERASE DOMAIN-CONTAINING PROTEIN"/>
    <property type="match status" value="1"/>
</dbReference>
<feature type="domain" description="Calcineurin-like phosphoesterase" evidence="2">
    <location>
        <begin position="29"/>
        <end position="239"/>
    </location>
</feature>
<protein>
    <submittedName>
        <fullName evidence="3">Metallo-dependent phosphatase</fullName>
    </submittedName>
</protein>
<dbReference type="Gene3D" id="3.60.21.10">
    <property type="match status" value="1"/>
</dbReference>
<evidence type="ECO:0000259" key="2">
    <source>
        <dbReference type="Pfam" id="PF00149"/>
    </source>
</evidence>
<keyword evidence="4" id="KW-1185">Reference proteome</keyword>
<dbReference type="PANTHER" id="PTHR12905">
    <property type="entry name" value="METALLOPHOSPHOESTERASE"/>
    <property type="match status" value="1"/>
</dbReference>
<evidence type="ECO:0000313" key="4">
    <source>
        <dbReference type="Proteomes" id="UP000249619"/>
    </source>
</evidence>
<sequence>MSDYSALRKDPAKRPRNKGSHSLSTPVRFLMLSDTHGTDLPQNLPPCDVLLHCGDLTEDGTPESISSALQNLGKVEARLKLVIAGNHEISLDKRYWLSQGGSEASSDRAHALISSDASSEASQNGITFLFEGTYTFNLPCGATFNIYASPYTPGFGTSAFQYTSSEDRFNHADTTPSWATNVGTALSIIPENVDIVMTHGPPKYILDETDNGDSAGCEHLRRAIARVQPRLHCFGHIHLPREGWKYEAHRLEYGVQNELDGDSEPIRNILKDWVGTNSAHKKRFRCLTPGAAEDFRENRQHTLCVNAAMEGEEGVLEHPPWLVTLDLPVWRIKMTVSSSLVLYSPGSSTTMTGRSSASSLISSRLFSQQTGTAIATELLYRILIDIINRFLSSFQRLAARGMDSASTWMERKMQERRDRLDAAKAGAGEGLGIVEEVVKLSEERGFVTCPMTGRVMDMGVEEARRPPGPPQWIQGVLRGIDEGRMSERDIWIQTHGD</sequence>
<dbReference type="CDD" id="cd07379">
    <property type="entry name" value="MPP_239FB"/>
    <property type="match status" value="1"/>
</dbReference>
<comment type="caution">
    <text evidence="3">The sequence shown here is derived from an EMBL/GenBank/DDBJ whole genome shotgun (WGS) entry which is preliminary data.</text>
</comment>
<dbReference type="InterPro" id="IPR051693">
    <property type="entry name" value="UPF0046_metallophosphoest"/>
</dbReference>
<evidence type="ECO:0000256" key="1">
    <source>
        <dbReference type="SAM" id="MobiDB-lite"/>
    </source>
</evidence>
<dbReference type="InterPro" id="IPR029052">
    <property type="entry name" value="Metallo-depent_PP-like"/>
</dbReference>
<organism evidence="3 4">
    <name type="scientific">Stemphylium lycopersici</name>
    <name type="common">Tomato gray leaf spot disease fungus</name>
    <name type="synonym">Thyrospora lycopersici</name>
    <dbReference type="NCBI Taxonomy" id="183478"/>
    <lineage>
        <taxon>Eukaryota</taxon>
        <taxon>Fungi</taxon>
        <taxon>Dikarya</taxon>
        <taxon>Ascomycota</taxon>
        <taxon>Pezizomycotina</taxon>
        <taxon>Dothideomycetes</taxon>
        <taxon>Pleosporomycetidae</taxon>
        <taxon>Pleosporales</taxon>
        <taxon>Pleosporineae</taxon>
        <taxon>Pleosporaceae</taxon>
        <taxon>Stemphylium</taxon>
    </lineage>
</organism>
<name>A0A364MYS7_STELY</name>
<dbReference type="SUPFAM" id="SSF56300">
    <property type="entry name" value="Metallo-dependent phosphatases"/>
    <property type="match status" value="1"/>
</dbReference>